<dbReference type="InterPro" id="IPR027275">
    <property type="entry name" value="PRC-brl_dom"/>
</dbReference>
<feature type="domain" description="DUF2382" evidence="3">
    <location>
        <begin position="169"/>
        <end position="275"/>
    </location>
</feature>
<dbReference type="InterPro" id="IPR014747">
    <property type="entry name" value="Bac_photo_RC_H_C"/>
</dbReference>
<evidence type="ECO:0000259" key="2">
    <source>
        <dbReference type="Pfam" id="PF05239"/>
    </source>
</evidence>
<dbReference type="InterPro" id="IPR011033">
    <property type="entry name" value="PRC_barrel-like_sf"/>
</dbReference>
<dbReference type="Pfam" id="PF05239">
    <property type="entry name" value="PRC"/>
    <property type="match status" value="1"/>
</dbReference>
<dbReference type="KEGG" id="cpyr:CYJ47_03845"/>
<dbReference type="SUPFAM" id="SSF50346">
    <property type="entry name" value="PRC-barrel domain"/>
    <property type="match status" value="1"/>
</dbReference>
<sequence length="290" mass="31838">MSDKRNIQDLLNATAFDAKGEKLGKINNLFVDDKTGQPTFIEVNHGLFGLGSSLVPLRGHHLEGDELKLAFDKDLIKDAPEIDFENQLTAADQDRIYEHYRLTDVQDVETYVTDQPSPQDHQAAGFAGAGAAAGAAGTADHARHEEHEVNHAERDLHAPAAGASNDIILEKELLNVGTERVATGEARLRKYQVEETETVEVPVTREEVRIERTPISPEEAKNYVGSDTDEATVTLHEDKVNISKESIPVEKVSLGTEQIQETRTVSETVKHDELDTDGIKGFVDPNAGDK</sequence>
<dbReference type="GO" id="GO:0019684">
    <property type="term" value="P:photosynthesis, light reaction"/>
    <property type="evidence" value="ECO:0007669"/>
    <property type="project" value="InterPro"/>
</dbReference>
<dbReference type="NCBIfam" id="TIGR02271">
    <property type="entry name" value="YsnF/AvaK domain"/>
    <property type="match status" value="1"/>
</dbReference>
<dbReference type="Gene3D" id="3.90.50.10">
    <property type="entry name" value="Photosynthetic Reaction Center, subunit H, domain 2"/>
    <property type="match status" value="1"/>
</dbReference>
<feature type="domain" description="PRC-barrel" evidence="2">
    <location>
        <begin position="6"/>
        <end position="75"/>
    </location>
</feature>
<name>A0AAF0YWP2_9CORY</name>
<reference evidence="4" key="2">
    <citation type="submission" date="2023-10" db="EMBL/GenBank/DDBJ databases">
        <authorList>
            <person name="Choi B."/>
        </authorList>
    </citation>
    <scope>NUCLEOTIDE SEQUENCE</scope>
    <source>
        <strain evidence="4">UMB0763</strain>
    </source>
</reference>
<dbReference type="Pfam" id="PF09557">
    <property type="entry name" value="DUF2382"/>
    <property type="match status" value="1"/>
</dbReference>
<proteinExistence type="predicted"/>
<dbReference type="InterPro" id="IPR019060">
    <property type="entry name" value="DUF2382"/>
</dbReference>
<feature type="region of interest" description="Disordered" evidence="1">
    <location>
        <begin position="114"/>
        <end position="151"/>
    </location>
</feature>
<dbReference type="EMBL" id="CP136958">
    <property type="protein sequence ID" value="WOT02911.1"/>
    <property type="molecule type" value="Genomic_DNA"/>
</dbReference>
<dbReference type="AlphaFoldDB" id="A0AAF0YWP2"/>
<evidence type="ECO:0000256" key="1">
    <source>
        <dbReference type="SAM" id="MobiDB-lite"/>
    </source>
</evidence>
<feature type="compositionally biased region" description="Low complexity" evidence="1">
    <location>
        <begin position="123"/>
        <end position="139"/>
    </location>
</feature>
<dbReference type="InterPro" id="IPR052967">
    <property type="entry name" value="Stress_Response_Assoc"/>
</dbReference>
<gene>
    <name evidence="4" type="ORF">CYJ47_03845</name>
</gene>
<dbReference type="PANTHER" id="PTHR38463:SF1">
    <property type="entry name" value="STRESS RESPONSE PROTEIN YSNF"/>
    <property type="match status" value="1"/>
</dbReference>
<evidence type="ECO:0000313" key="4">
    <source>
        <dbReference type="EMBL" id="WOT02911.1"/>
    </source>
</evidence>
<dbReference type="GO" id="GO:0030077">
    <property type="term" value="C:plasma membrane light-harvesting complex"/>
    <property type="evidence" value="ECO:0007669"/>
    <property type="project" value="InterPro"/>
</dbReference>
<dbReference type="PANTHER" id="PTHR38463">
    <property type="entry name" value="STRESS RESPONSE PROTEIN YSNF"/>
    <property type="match status" value="1"/>
</dbReference>
<organism evidence="4 5">
    <name type="scientific">Corynebacterium pyruviciproducens</name>
    <dbReference type="NCBI Taxonomy" id="598660"/>
    <lineage>
        <taxon>Bacteria</taxon>
        <taxon>Bacillati</taxon>
        <taxon>Actinomycetota</taxon>
        <taxon>Actinomycetes</taxon>
        <taxon>Mycobacteriales</taxon>
        <taxon>Corynebacteriaceae</taxon>
        <taxon>Corynebacterium</taxon>
    </lineage>
</organism>
<feature type="compositionally biased region" description="Basic and acidic residues" evidence="1">
    <location>
        <begin position="140"/>
        <end position="151"/>
    </location>
</feature>
<evidence type="ECO:0000313" key="5">
    <source>
        <dbReference type="Proteomes" id="UP000234560"/>
    </source>
</evidence>
<dbReference type="RefSeq" id="WP_101678352.1">
    <property type="nucleotide sequence ID" value="NZ_CP136958.1"/>
</dbReference>
<evidence type="ECO:0000259" key="3">
    <source>
        <dbReference type="Pfam" id="PF09557"/>
    </source>
</evidence>
<reference evidence="4" key="1">
    <citation type="submission" date="2017-12" db="EMBL/GenBank/DDBJ databases">
        <authorList>
            <person name="Thomas-White K."/>
            <person name="Wolfe A.J."/>
        </authorList>
    </citation>
    <scope>NUCLEOTIDE SEQUENCE</scope>
    <source>
        <strain evidence="4">UMB0763</strain>
    </source>
</reference>
<protein>
    <submittedName>
        <fullName evidence="4">PRC and DUF2382 domain-containing protein</fullName>
    </submittedName>
</protein>
<dbReference type="Proteomes" id="UP000234560">
    <property type="component" value="Chromosome"/>
</dbReference>
<accession>A0AAF0YWP2</accession>